<keyword evidence="2" id="KW-1185">Reference proteome</keyword>
<accession>A0A1M2VT15</accession>
<evidence type="ECO:0000313" key="2">
    <source>
        <dbReference type="Proteomes" id="UP000184267"/>
    </source>
</evidence>
<sequence length="202" mass="22131">VLRATIGVPTDPWDHVPRLAVSQINTIELVPHTPLPTHVKDSTEGTILLNTGDFVVLHLQFRVGDGNKITKDWEALSTLEAVFLPWVLWDGVTPLSNIAASLPTVQSSSSVESSQACGQLLCAPFDTQAVHHYFAHFIQSGQNAYMESHLGSARADLATTMDHSTFVMGDRLLRGIAQAGNLHVLVRRLREAGMDNVVDKFR</sequence>
<dbReference type="EMBL" id="MNAD01000739">
    <property type="protein sequence ID" value="OJT10743.1"/>
    <property type="molecule type" value="Genomic_DNA"/>
</dbReference>
<feature type="non-terminal residue" evidence="1">
    <location>
        <position position="1"/>
    </location>
</feature>
<dbReference type="STRING" id="154538.A0A1M2VT15"/>
<dbReference type="AlphaFoldDB" id="A0A1M2VT15"/>
<proteinExistence type="predicted"/>
<gene>
    <name evidence="1" type="ORF">TRAPUB_12737</name>
</gene>
<name>A0A1M2VT15_TRAPU</name>
<organism evidence="1 2">
    <name type="scientific">Trametes pubescens</name>
    <name type="common">White-rot fungus</name>
    <dbReference type="NCBI Taxonomy" id="154538"/>
    <lineage>
        <taxon>Eukaryota</taxon>
        <taxon>Fungi</taxon>
        <taxon>Dikarya</taxon>
        <taxon>Basidiomycota</taxon>
        <taxon>Agaricomycotina</taxon>
        <taxon>Agaricomycetes</taxon>
        <taxon>Polyporales</taxon>
        <taxon>Polyporaceae</taxon>
        <taxon>Trametes</taxon>
    </lineage>
</organism>
<dbReference type="Proteomes" id="UP000184267">
    <property type="component" value="Unassembled WGS sequence"/>
</dbReference>
<protein>
    <submittedName>
        <fullName evidence="1">Uncharacterized protein</fullName>
    </submittedName>
</protein>
<comment type="caution">
    <text evidence="1">The sequence shown here is derived from an EMBL/GenBank/DDBJ whole genome shotgun (WGS) entry which is preliminary data.</text>
</comment>
<dbReference type="OrthoDB" id="2745729at2759"/>
<reference evidence="1 2" key="1">
    <citation type="submission" date="2016-10" db="EMBL/GenBank/DDBJ databases">
        <title>Genome sequence of the basidiomycete white-rot fungus Trametes pubescens.</title>
        <authorList>
            <person name="Makela M.R."/>
            <person name="Granchi Z."/>
            <person name="Peng M."/>
            <person name="De Vries R.P."/>
            <person name="Grigoriev I."/>
            <person name="Riley R."/>
            <person name="Hilden K."/>
        </authorList>
    </citation>
    <scope>NUCLEOTIDE SEQUENCE [LARGE SCALE GENOMIC DNA]</scope>
    <source>
        <strain evidence="1 2">FBCC735</strain>
    </source>
</reference>
<evidence type="ECO:0000313" key="1">
    <source>
        <dbReference type="EMBL" id="OJT10743.1"/>
    </source>
</evidence>